<dbReference type="AlphaFoldDB" id="A0A0E9S063"/>
<accession>A0A0E9S063</accession>
<organism evidence="1">
    <name type="scientific">Anguilla anguilla</name>
    <name type="common">European freshwater eel</name>
    <name type="synonym">Muraena anguilla</name>
    <dbReference type="NCBI Taxonomy" id="7936"/>
    <lineage>
        <taxon>Eukaryota</taxon>
        <taxon>Metazoa</taxon>
        <taxon>Chordata</taxon>
        <taxon>Craniata</taxon>
        <taxon>Vertebrata</taxon>
        <taxon>Euteleostomi</taxon>
        <taxon>Actinopterygii</taxon>
        <taxon>Neopterygii</taxon>
        <taxon>Teleostei</taxon>
        <taxon>Anguilliformes</taxon>
        <taxon>Anguillidae</taxon>
        <taxon>Anguilla</taxon>
    </lineage>
</organism>
<sequence length="47" mass="5072">MRACRAFHRISFRDAGKSGSYITLAFSCVAADGTEPVVLVYITSVCT</sequence>
<dbReference type="PROSITE" id="PS51257">
    <property type="entry name" value="PROKAR_LIPOPROTEIN"/>
    <property type="match status" value="1"/>
</dbReference>
<reference evidence="1" key="1">
    <citation type="submission" date="2014-11" db="EMBL/GenBank/DDBJ databases">
        <authorList>
            <person name="Amaro Gonzalez C."/>
        </authorList>
    </citation>
    <scope>NUCLEOTIDE SEQUENCE</scope>
</reference>
<name>A0A0E9S063_ANGAN</name>
<protein>
    <submittedName>
        <fullName evidence="1">Uncharacterized protein</fullName>
    </submittedName>
</protein>
<evidence type="ECO:0000313" key="1">
    <source>
        <dbReference type="EMBL" id="JAH34562.1"/>
    </source>
</evidence>
<proteinExistence type="predicted"/>
<reference evidence="1" key="2">
    <citation type="journal article" date="2015" name="Fish Shellfish Immunol.">
        <title>Early steps in the European eel (Anguilla anguilla)-Vibrio vulnificus interaction in the gills: Role of the RtxA13 toxin.</title>
        <authorList>
            <person name="Callol A."/>
            <person name="Pajuelo D."/>
            <person name="Ebbesson L."/>
            <person name="Teles M."/>
            <person name="MacKenzie S."/>
            <person name="Amaro C."/>
        </authorList>
    </citation>
    <scope>NUCLEOTIDE SEQUENCE</scope>
</reference>
<dbReference type="EMBL" id="GBXM01074015">
    <property type="protein sequence ID" value="JAH34562.1"/>
    <property type="molecule type" value="Transcribed_RNA"/>
</dbReference>